<gene>
    <name evidence="2" type="ORF">GSI_05759</name>
</gene>
<accession>A0A2G8SBE9</accession>
<comment type="caution">
    <text evidence="2">The sequence shown here is derived from an EMBL/GenBank/DDBJ whole genome shotgun (WGS) entry which is preliminary data.</text>
</comment>
<feature type="region of interest" description="Disordered" evidence="1">
    <location>
        <begin position="160"/>
        <end position="206"/>
    </location>
</feature>
<keyword evidence="3" id="KW-1185">Reference proteome</keyword>
<organism evidence="2 3">
    <name type="scientific">Ganoderma sinense ZZ0214-1</name>
    <dbReference type="NCBI Taxonomy" id="1077348"/>
    <lineage>
        <taxon>Eukaryota</taxon>
        <taxon>Fungi</taxon>
        <taxon>Dikarya</taxon>
        <taxon>Basidiomycota</taxon>
        <taxon>Agaricomycotina</taxon>
        <taxon>Agaricomycetes</taxon>
        <taxon>Polyporales</taxon>
        <taxon>Polyporaceae</taxon>
        <taxon>Ganoderma</taxon>
    </lineage>
</organism>
<evidence type="ECO:0000256" key="1">
    <source>
        <dbReference type="SAM" id="MobiDB-lite"/>
    </source>
</evidence>
<proteinExistence type="predicted"/>
<name>A0A2G8SBE9_9APHY</name>
<dbReference type="OrthoDB" id="2745352at2759"/>
<reference evidence="2 3" key="1">
    <citation type="journal article" date="2015" name="Sci. Rep.">
        <title>Chromosome-level genome map provides insights into diverse defense mechanisms in the medicinal fungus Ganoderma sinense.</title>
        <authorList>
            <person name="Zhu Y."/>
            <person name="Xu J."/>
            <person name="Sun C."/>
            <person name="Zhou S."/>
            <person name="Xu H."/>
            <person name="Nelson D.R."/>
            <person name="Qian J."/>
            <person name="Song J."/>
            <person name="Luo H."/>
            <person name="Xiang L."/>
            <person name="Li Y."/>
            <person name="Xu Z."/>
            <person name="Ji A."/>
            <person name="Wang L."/>
            <person name="Lu S."/>
            <person name="Hayward A."/>
            <person name="Sun W."/>
            <person name="Li X."/>
            <person name="Schwartz D.C."/>
            <person name="Wang Y."/>
            <person name="Chen S."/>
        </authorList>
    </citation>
    <scope>NUCLEOTIDE SEQUENCE [LARGE SCALE GENOMIC DNA]</scope>
    <source>
        <strain evidence="2 3">ZZ0214-1</strain>
    </source>
</reference>
<dbReference type="AlphaFoldDB" id="A0A2G8SBE9"/>
<feature type="compositionally biased region" description="Basic and acidic residues" evidence="1">
    <location>
        <begin position="160"/>
        <end position="170"/>
    </location>
</feature>
<evidence type="ECO:0000313" key="3">
    <source>
        <dbReference type="Proteomes" id="UP000230002"/>
    </source>
</evidence>
<evidence type="ECO:0000313" key="2">
    <source>
        <dbReference type="EMBL" id="PIL31063.1"/>
    </source>
</evidence>
<feature type="region of interest" description="Disordered" evidence="1">
    <location>
        <begin position="106"/>
        <end position="125"/>
    </location>
</feature>
<dbReference type="Proteomes" id="UP000230002">
    <property type="component" value="Unassembled WGS sequence"/>
</dbReference>
<feature type="compositionally biased region" description="Low complexity" evidence="1">
    <location>
        <begin position="178"/>
        <end position="193"/>
    </location>
</feature>
<dbReference type="EMBL" id="AYKW01000012">
    <property type="protein sequence ID" value="PIL31063.1"/>
    <property type="molecule type" value="Genomic_DNA"/>
</dbReference>
<protein>
    <submittedName>
        <fullName evidence="2">Uncharacterized protein</fullName>
    </submittedName>
</protein>
<sequence length="206" mass="21990">MPPQRSKLRRTTTLTGSSFYDKSGAIGDTAAAASSSATSLRDTEMTDAVATARGRAEGGNDTDDDECCLTGYGEMSSDAMFMLPPSPTQTIQYRYPAYRAKLAKMNKKRRAAAGGTGKTKSSAYHNARSDYASLLGPSFEGLTGLSPKREFQALLHKYRDSAEGWRDTESHTPGPSRKTTPAGASAAKSTGSALRREGSRLGRNAF</sequence>